<evidence type="ECO:0000256" key="11">
    <source>
        <dbReference type="ARBA" id="ARBA00023303"/>
    </source>
</evidence>
<keyword evidence="10 13" id="KW-0472">Membrane</keyword>
<reference evidence="14 15" key="1">
    <citation type="submission" date="2015-03" db="EMBL/GenBank/DDBJ databases">
        <title>Luteipulveratus halotolerans sp. nov., a novel actinobacterium (Dermacoccaceae) from Sarawak, Malaysia.</title>
        <authorList>
            <person name="Juboi H."/>
            <person name="Basik A."/>
            <person name="Shamsul S.S."/>
            <person name="Arnold P."/>
            <person name="Schmitt E.K."/>
            <person name="Sanglier J.-J."/>
            <person name="Yeo T."/>
        </authorList>
    </citation>
    <scope>NUCLEOTIDE SEQUENCE [LARGE SCALE GENOMIC DNA]</scope>
    <source>
        <strain evidence="14 15">MN07-A0370</strain>
    </source>
</reference>
<evidence type="ECO:0000313" key="15">
    <source>
        <dbReference type="Proteomes" id="UP000066480"/>
    </source>
</evidence>
<evidence type="ECO:0008006" key="16">
    <source>
        <dbReference type="Google" id="ProtNLM"/>
    </source>
</evidence>
<evidence type="ECO:0000256" key="10">
    <source>
        <dbReference type="ARBA" id="ARBA00023136"/>
    </source>
</evidence>
<evidence type="ECO:0000256" key="12">
    <source>
        <dbReference type="ARBA" id="ARBA00034430"/>
    </source>
</evidence>
<dbReference type="EMBL" id="CP011112">
    <property type="protein sequence ID" value="AKU18603.1"/>
    <property type="molecule type" value="Genomic_DNA"/>
</dbReference>
<keyword evidence="9" id="KW-0406">Ion transport</keyword>
<dbReference type="GO" id="GO:0005267">
    <property type="term" value="F:potassium channel activity"/>
    <property type="evidence" value="ECO:0007669"/>
    <property type="project" value="UniProtKB-KW"/>
</dbReference>
<evidence type="ECO:0000256" key="13">
    <source>
        <dbReference type="SAM" id="Phobius"/>
    </source>
</evidence>
<evidence type="ECO:0000256" key="3">
    <source>
        <dbReference type="ARBA" id="ARBA00022448"/>
    </source>
</evidence>
<dbReference type="InterPro" id="IPR010617">
    <property type="entry name" value="TMEM175-like"/>
</dbReference>
<comment type="catalytic activity">
    <reaction evidence="12">
        <text>K(+)(in) = K(+)(out)</text>
        <dbReference type="Rhea" id="RHEA:29463"/>
        <dbReference type="ChEBI" id="CHEBI:29103"/>
    </reaction>
</comment>
<dbReference type="Pfam" id="PF06736">
    <property type="entry name" value="TMEM175"/>
    <property type="match status" value="1"/>
</dbReference>
<keyword evidence="5 13" id="KW-0812">Transmembrane</keyword>
<feature type="transmembrane region" description="Helical" evidence="13">
    <location>
        <begin position="12"/>
        <end position="30"/>
    </location>
</feature>
<dbReference type="PATRIC" id="fig|571913.6.peg.724"/>
<evidence type="ECO:0000256" key="8">
    <source>
        <dbReference type="ARBA" id="ARBA00022989"/>
    </source>
</evidence>
<name>A0A0K1JPR7_9MICO</name>
<protein>
    <recommendedName>
        <fullName evidence="16">DUF1211 domain-containing protein</fullName>
    </recommendedName>
</protein>
<keyword evidence="7" id="KW-0630">Potassium</keyword>
<evidence type="ECO:0000313" key="14">
    <source>
        <dbReference type="EMBL" id="AKU18603.1"/>
    </source>
</evidence>
<evidence type="ECO:0000256" key="9">
    <source>
        <dbReference type="ARBA" id="ARBA00023065"/>
    </source>
</evidence>
<evidence type="ECO:0000256" key="6">
    <source>
        <dbReference type="ARBA" id="ARBA00022826"/>
    </source>
</evidence>
<feature type="transmembrane region" description="Helical" evidence="13">
    <location>
        <begin position="117"/>
        <end position="138"/>
    </location>
</feature>
<evidence type="ECO:0000256" key="1">
    <source>
        <dbReference type="ARBA" id="ARBA00004141"/>
    </source>
</evidence>
<gene>
    <name evidence="14" type="ORF">VV02_03530</name>
</gene>
<feature type="transmembrane region" description="Helical" evidence="13">
    <location>
        <begin position="159"/>
        <end position="180"/>
    </location>
</feature>
<feature type="transmembrane region" description="Helical" evidence="13">
    <location>
        <begin position="87"/>
        <end position="105"/>
    </location>
</feature>
<keyword evidence="15" id="KW-1185">Reference proteome</keyword>
<comment type="subcellular location">
    <subcellularLocation>
        <location evidence="1">Membrane</location>
        <topology evidence="1">Multi-pass membrane protein</topology>
    </subcellularLocation>
</comment>
<organism evidence="14 15">
    <name type="scientific">Luteipulveratus mongoliensis</name>
    <dbReference type="NCBI Taxonomy" id="571913"/>
    <lineage>
        <taxon>Bacteria</taxon>
        <taxon>Bacillati</taxon>
        <taxon>Actinomycetota</taxon>
        <taxon>Actinomycetes</taxon>
        <taxon>Micrococcales</taxon>
        <taxon>Dermacoccaceae</taxon>
        <taxon>Luteipulveratus</taxon>
    </lineage>
</organism>
<proteinExistence type="inferred from homology"/>
<sequence>MERSRDFERFITFIDAIVAIAITLLVLPLVDIAGELNGGSVTDLVSDHSNEIWGFLLSFLVIARLWLSQHAVIRTVIAENAALTRLLLGWTLTIVVLPFPTALLAEPGAGDQAATKIFYIGTMAVSSALLAAICVVVGRDRSARDSDDKPDPTPLIQTTVAFVLALAISLTFPATSYYPLMLLMATDFPFRRLFSRAKAH</sequence>
<dbReference type="GO" id="GO:0016020">
    <property type="term" value="C:membrane"/>
    <property type="evidence" value="ECO:0007669"/>
    <property type="project" value="UniProtKB-SubCell"/>
</dbReference>
<accession>A0A0K1JPR7</accession>
<evidence type="ECO:0000256" key="4">
    <source>
        <dbReference type="ARBA" id="ARBA00022538"/>
    </source>
</evidence>
<dbReference type="STRING" id="571913.VV02_03530"/>
<keyword evidence="4" id="KW-0633">Potassium transport</keyword>
<dbReference type="GO" id="GO:0015252">
    <property type="term" value="F:proton channel activity"/>
    <property type="evidence" value="ECO:0007669"/>
    <property type="project" value="InterPro"/>
</dbReference>
<comment type="similarity">
    <text evidence="2">Belongs to the TMEM175 family.</text>
</comment>
<keyword evidence="11" id="KW-0407">Ion channel</keyword>
<dbReference type="Proteomes" id="UP000066480">
    <property type="component" value="Chromosome"/>
</dbReference>
<feature type="transmembrane region" description="Helical" evidence="13">
    <location>
        <begin position="50"/>
        <end position="67"/>
    </location>
</feature>
<keyword evidence="6" id="KW-0631">Potassium channel</keyword>
<evidence type="ECO:0000256" key="2">
    <source>
        <dbReference type="ARBA" id="ARBA00006920"/>
    </source>
</evidence>
<dbReference type="AlphaFoldDB" id="A0A0K1JPR7"/>
<keyword evidence="3" id="KW-0813">Transport</keyword>
<evidence type="ECO:0000256" key="7">
    <source>
        <dbReference type="ARBA" id="ARBA00022958"/>
    </source>
</evidence>
<keyword evidence="8 13" id="KW-1133">Transmembrane helix</keyword>
<evidence type="ECO:0000256" key="5">
    <source>
        <dbReference type="ARBA" id="ARBA00022692"/>
    </source>
</evidence>
<dbReference type="KEGG" id="lmoi:VV02_03530"/>